<dbReference type="SUPFAM" id="SSF111126">
    <property type="entry name" value="Ligand-binding domain in the NO signalling and Golgi transport"/>
    <property type="match status" value="1"/>
</dbReference>
<dbReference type="InterPro" id="IPR010249">
    <property type="entry name" value="BchJ"/>
</dbReference>
<gene>
    <name evidence="2" type="primary">bchJ</name>
    <name evidence="2" type="ORF">GJ654_02960</name>
</gene>
<sequence length="208" mass="22155">MPHPNEIERSGHIGPNAVIQLVAALKTLGETEAMERLFAQADRSAWIDSPPSSMIPASEAARLHVGLRDVLPAPRAEAALALAGRLTAEYLLAVRIPRPAQVVLKLLPARLAASVLMRAISANAWTFGGADGFSYTVGSGVEAVIRNNPLCEGLHAEAPACVWHAAVFETLFRALVSPATQARETSCCAQGDNSCHFQLIWDKKSSSP</sequence>
<proteinExistence type="predicted"/>
<organism evidence="2 3">
    <name type="scientific">Rhodoblastus acidophilus</name>
    <name type="common">Rhodopseudomonas acidophila</name>
    <dbReference type="NCBI Taxonomy" id="1074"/>
    <lineage>
        <taxon>Bacteria</taxon>
        <taxon>Pseudomonadati</taxon>
        <taxon>Pseudomonadota</taxon>
        <taxon>Alphaproteobacteria</taxon>
        <taxon>Hyphomicrobiales</taxon>
        <taxon>Rhodoblastaceae</taxon>
        <taxon>Rhodoblastus</taxon>
    </lineage>
</organism>
<dbReference type="OrthoDB" id="2080515at2"/>
<dbReference type="GO" id="GO:0015979">
    <property type="term" value="P:photosynthesis"/>
    <property type="evidence" value="ECO:0007669"/>
    <property type="project" value="InterPro"/>
</dbReference>
<dbReference type="SMART" id="SM00989">
    <property type="entry name" value="V4R"/>
    <property type="match status" value="1"/>
</dbReference>
<reference evidence="2 3" key="1">
    <citation type="submission" date="2019-11" db="EMBL/GenBank/DDBJ databases">
        <title>Whole-genome sequence of a Rhodoblastus acidophilus DSM 142.</title>
        <authorList>
            <person name="Kyndt J.A."/>
            <person name="Meyer T.E."/>
        </authorList>
    </citation>
    <scope>NUCLEOTIDE SEQUENCE [LARGE SCALE GENOMIC DNA]</scope>
    <source>
        <strain evidence="2 3">DSM 142</strain>
    </source>
</reference>
<dbReference type="NCBIfam" id="TIGR02019">
    <property type="entry name" value="BchJ"/>
    <property type="match status" value="1"/>
</dbReference>
<dbReference type="GO" id="GO:0030494">
    <property type="term" value="P:bacteriochlorophyll biosynthetic process"/>
    <property type="evidence" value="ECO:0007669"/>
    <property type="project" value="InterPro"/>
</dbReference>
<dbReference type="InterPro" id="IPR004096">
    <property type="entry name" value="V4R"/>
</dbReference>
<evidence type="ECO:0000313" key="3">
    <source>
        <dbReference type="Proteomes" id="UP000439113"/>
    </source>
</evidence>
<name>A0A6N8DHR6_RHOAC</name>
<comment type="caution">
    <text evidence="2">The sequence shown here is derived from an EMBL/GenBank/DDBJ whole genome shotgun (WGS) entry which is preliminary data.</text>
</comment>
<accession>A0A6N8DHR6</accession>
<evidence type="ECO:0000259" key="1">
    <source>
        <dbReference type="SMART" id="SM00989"/>
    </source>
</evidence>
<dbReference type="Gene3D" id="3.30.1380.20">
    <property type="entry name" value="Trafficking protein particle complex subunit 3"/>
    <property type="match status" value="1"/>
</dbReference>
<dbReference type="Proteomes" id="UP000439113">
    <property type="component" value="Unassembled WGS sequence"/>
</dbReference>
<feature type="domain" description="4-vinyl reductase 4VR" evidence="1">
    <location>
        <begin position="140"/>
        <end position="201"/>
    </location>
</feature>
<dbReference type="RefSeq" id="WP_155444618.1">
    <property type="nucleotide sequence ID" value="NZ_JAOQNR010000002.1"/>
</dbReference>
<evidence type="ECO:0000313" key="2">
    <source>
        <dbReference type="EMBL" id="MTV29950.1"/>
    </source>
</evidence>
<dbReference type="EMBL" id="WNKS01000002">
    <property type="protein sequence ID" value="MTV29950.1"/>
    <property type="molecule type" value="Genomic_DNA"/>
</dbReference>
<dbReference type="AlphaFoldDB" id="A0A6N8DHR6"/>
<dbReference type="InterPro" id="IPR024096">
    <property type="entry name" value="NO_sig/Golgi_transp_ligand-bd"/>
</dbReference>
<dbReference type="Pfam" id="PF02830">
    <property type="entry name" value="V4R"/>
    <property type="match status" value="1"/>
</dbReference>
<protein>
    <submittedName>
        <fullName evidence="2">Bacteriochlorophyll 4-vinyl reductase</fullName>
    </submittedName>
</protein>